<dbReference type="InterPro" id="IPR005303">
    <property type="entry name" value="MOCOS_middle"/>
</dbReference>
<evidence type="ECO:0000313" key="5">
    <source>
        <dbReference type="Proteomes" id="UP000827724"/>
    </source>
</evidence>
<protein>
    <submittedName>
        <fullName evidence="4">Mosc domain-containing</fullName>
    </submittedName>
</protein>
<feature type="transmembrane region" description="Helical" evidence="2">
    <location>
        <begin position="7"/>
        <end position="34"/>
    </location>
</feature>
<evidence type="ECO:0000313" key="4">
    <source>
        <dbReference type="EMBL" id="KAH6607478.1"/>
    </source>
</evidence>
<keyword evidence="2" id="KW-0812">Transmembrane</keyword>
<organism evidence="4 5">
    <name type="scientific">Trichoderma cornu-damae</name>
    <dbReference type="NCBI Taxonomy" id="654480"/>
    <lineage>
        <taxon>Eukaryota</taxon>
        <taxon>Fungi</taxon>
        <taxon>Dikarya</taxon>
        <taxon>Ascomycota</taxon>
        <taxon>Pezizomycotina</taxon>
        <taxon>Sordariomycetes</taxon>
        <taxon>Hypocreomycetidae</taxon>
        <taxon>Hypocreales</taxon>
        <taxon>Hypocreaceae</taxon>
        <taxon>Trichoderma</taxon>
    </lineage>
</organism>
<evidence type="ECO:0000256" key="2">
    <source>
        <dbReference type="SAM" id="Phobius"/>
    </source>
</evidence>
<dbReference type="Proteomes" id="UP000827724">
    <property type="component" value="Unassembled WGS sequence"/>
</dbReference>
<keyword evidence="2" id="KW-1133">Transmembrane helix</keyword>
<dbReference type="InterPro" id="IPR011037">
    <property type="entry name" value="Pyrv_Knase-like_insert_dom_sf"/>
</dbReference>
<reference evidence="4" key="1">
    <citation type="submission" date="2021-08" db="EMBL/GenBank/DDBJ databases">
        <title>Chromosome-Level Trichoderma cornu-damae using Hi-C Data.</title>
        <authorList>
            <person name="Kim C.S."/>
        </authorList>
    </citation>
    <scope>NUCLEOTIDE SEQUENCE</scope>
    <source>
        <strain evidence="4">KA19-0412C</strain>
    </source>
</reference>
<dbReference type="Pfam" id="PF03476">
    <property type="entry name" value="MOSC_N"/>
    <property type="match status" value="1"/>
</dbReference>
<dbReference type="InterPro" id="IPR005302">
    <property type="entry name" value="MoCF_Sase_C"/>
</dbReference>
<sequence length="477" mass="53488">MPSVSEVVALFDLGAVILLLSTLVVFAVPIFILFPPIPVERGDALRQTHSKLGISASESNLRNQTSPHHNYKPGKAATIQSLYIYPVKSCRGIEIKHGKVSPKGLELDRLFAFAREKPGRTEAPASPGEENSGQPRQLKKNPQWELLTLRQVPLLANVRVDLWLPDASKTSRQLGKVHGRFMVIGFPWKDSGLKGVFQWISAKLSRGLSGFPEREFMLPIDFPSASEIQARGYRYEDAQFFTKSIRALNMENEVPRELGLYLGVAAPMTIFMIDPAQRRQVLGHAPRKDDAGYQPVIDFQDTYPLHLLSLASIRALESKVQKDDGLKFLDARRFRPNIIVSGLKEYDEDGWRCIEFSQPPRGAVAKGPESKFDVSCRTVRVFADGNITCHVQSRAEMIPYRCKLPNVDPATGIRHKVEPDNSLRKYRNIDGEAPKSGCFGVQLCPMFSKTIDPEDMQFLLEVGMEIEVLQRGQHLAL</sequence>
<name>A0A9P8TWH8_9HYPO</name>
<keyword evidence="5" id="KW-1185">Reference proteome</keyword>
<proteinExistence type="predicted"/>
<accession>A0A9P8TWH8</accession>
<dbReference type="PANTHER" id="PTHR14237">
    <property type="entry name" value="MOLYBDOPTERIN COFACTOR SULFURASE MOSC"/>
    <property type="match status" value="1"/>
</dbReference>
<dbReference type="PROSITE" id="PS51340">
    <property type="entry name" value="MOSC"/>
    <property type="match status" value="1"/>
</dbReference>
<keyword evidence="2" id="KW-0472">Membrane</keyword>
<dbReference type="GO" id="GO:0030151">
    <property type="term" value="F:molybdenum ion binding"/>
    <property type="evidence" value="ECO:0007669"/>
    <property type="project" value="InterPro"/>
</dbReference>
<evidence type="ECO:0000259" key="3">
    <source>
        <dbReference type="PROSITE" id="PS51340"/>
    </source>
</evidence>
<evidence type="ECO:0000256" key="1">
    <source>
        <dbReference type="SAM" id="MobiDB-lite"/>
    </source>
</evidence>
<dbReference type="PANTHER" id="PTHR14237:SF23">
    <property type="entry name" value="MOSC DOMAIN PROTEIN (AFU_ORTHOLOGUE AFUA_7G05900)"/>
    <property type="match status" value="1"/>
</dbReference>
<feature type="domain" description="MOSC" evidence="3">
    <location>
        <begin position="274"/>
        <end position="469"/>
    </location>
</feature>
<dbReference type="EMBL" id="JAIWOZ010000003">
    <property type="protein sequence ID" value="KAH6607478.1"/>
    <property type="molecule type" value="Genomic_DNA"/>
</dbReference>
<dbReference type="SUPFAM" id="SSF50800">
    <property type="entry name" value="PK beta-barrel domain-like"/>
    <property type="match status" value="1"/>
</dbReference>
<dbReference type="GO" id="GO:0030170">
    <property type="term" value="F:pyridoxal phosphate binding"/>
    <property type="evidence" value="ECO:0007669"/>
    <property type="project" value="InterPro"/>
</dbReference>
<comment type="caution">
    <text evidence="4">The sequence shown here is derived from an EMBL/GenBank/DDBJ whole genome shotgun (WGS) entry which is preliminary data.</text>
</comment>
<gene>
    <name evidence="4" type="ORF">Trco_003791</name>
</gene>
<feature type="region of interest" description="Disordered" evidence="1">
    <location>
        <begin position="119"/>
        <end position="140"/>
    </location>
</feature>
<dbReference type="GO" id="GO:0003824">
    <property type="term" value="F:catalytic activity"/>
    <property type="evidence" value="ECO:0007669"/>
    <property type="project" value="InterPro"/>
</dbReference>
<dbReference type="Pfam" id="PF03473">
    <property type="entry name" value="MOSC"/>
    <property type="match status" value="1"/>
</dbReference>
<dbReference type="AlphaFoldDB" id="A0A9P8TWH8"/>
<dbReference type="OrthoDB" id="17255at2759"/>